<evidence type="ECO:0000256" key="1">
    <source>
        <dbReference type="ARBA" id="ARBA00022448"/>
    </source>
</evidence>
<dbReference type="GO" id="GO:0005304">
    <property type="term" value="F:L-valine transmembrane transporter activity"/>
    <property type="evidence" value="ECO:0007669"/>
    <property type="project" value="TreeGrafter"/>
</dbReference>
<dbReference type="SUPFAM" id="SSF52540">
    <property type="entry name" value="P-loop containing nucleoside triphosphate hydrolases"/>
    <property type="match status" value="1"/>
</dbReference>
<dbReference type="PANTHER" id="PTHR45772:SF7">
    <property type="entry name" value="AMINO ACID ABC TRANSPORTER ATP-BINDING PROTEIN"/>
    <property type="match status" value="1"/>
</dbReference>
<keyword evidence="2" id="KW-0547">Nucleotide-binding</keyword>
<dbReference type="SMART" id="SM00382">
    <property type="entry name" value="AAA"/>
    <property type="match status" value="1"/>
</dbReference>
<name>A0A917MI21_9HYPH</name>
<dbReference type="Proteomes" id="UP000603912">
    <property type="component" value="Unassembled WGS sequence"/>
</dbReference>
<feature type="domain" description="ABC transporter" evidence="4">
    <location>
        <begin position="6"/>
        <end position="238"/>
    </location>
</feature>
<dbReference type="Gene3D" id="3.40.50.300">
    <property type="entry name" value="P-loop containing nucleotide triphosphate hydrolases"/>
    <property type="match status" value="1"/>
</dbReference>
<dbReference type="PROSITE" id="PS50893">
    <property type="entry name" value="ABC_TRANSPORTER_2"/>
    <property type="match status" value="1"/>
</dbReference>
<protein>
    <submittedName>
        <fullName evidence="5">ABC transporter ATP-binding protein</fullName>
    </submittedName>
</protein>
<dbReference type="GO" id="GO:0005524">
    <property type="term" value="F:ATP binding"/>
    <property type="evidence" value="ECO:0007669"/>
    <property type="project" value="UniProtKB-KW"/>
</dbReference>
<gene>
    <name evidence="5" type="ORF">GCM10007036_25100</name>
</gene>
<dbReference type="PANTHER" id="PTHR45772">
    <property type="entry name" value="CONSERVED COMPONENT OF ABC TRANSPORTER FOR NATURAL AMINO ACIDS-RELATED"/>
    <property type="match status" value="1"/>
</dbReference>
<proteinExistence type="predicted"/>
<dbReference type="GO" id="GO:0015192">
    <property type="term" value="F:L-phenylalanine transmembrane transporter activity"/>
    <property type="evidence" value="ECO:0007669"/>
    <property type="project" value="TreeGrafter"/>
</dbReference>
<evidence type="ECO:0000256" key="3">
    <source>
        <dbReference type="ARBA" id="ARBA00022840"/>
    </source>
</evidence>
<organism evidence="5 6">
    <name type="scientific">Alsobacter metallidurans</name>
    <dbReference type="NCBI Taxonomy" id="340221"/>
    <lineage>
        <taxon>Bacteria</taxon>
        <taxon>Pseudomonadati</taxon>
        <taxon>Pseudomonadota</taxon>
        <taxon>Alphaproteobacteria</taxon>
        <taxon>Hyphomicrobiales</taxon>
        <taxon>Alsobacteraceae</taxon>
        <taxon>Alsobacter</taxon>
    </lineage>
</organism>
<sequence length="252" mass="26426">MSEPLLRVEAVSKRFGGLLAVDAASLVVEAGGITGLIGPNGAGKTTLFTLVSGFEKPTTGRILFKGRDVGALAPHERAALGVARTFQIVQPFAGLSVRENIAVGAHLRHPRRDDALGKAEAVAERVGLADRLDAPASGLTVVGRKRLELARALATEPELLLLDEVLAGLNPSEVRDIVPIIRDLRHSGVTILMVEHVMQAVMSLCDTVYVLAQGRMIAEGPPAAVTRDPAVIEAYLGHGAAARLAAREAAHG</sequence>
<reference evidence="5" key="1">
    <citation type="journal article" date="2014" name="Int. J. Syst. Evol. Microbiol.">
        <title>Complete genome sequence of Corynebacterium casei LMG S-19264T (=DSM 44701T), isolated from a smear-ripened cheese.</title>
        <authorList>
            <consortium name="US DOE Joint Genome Institute (JGI-PGF)"/>
            <person name="Walter F."/>
            <person name="Albersmeier A."/>
            <person name="Kalinowski J."/>
            <person name="Ruckert C."/>
        </authorList>
    </citation>
    <scope>NUCLEOTIDE SEQUENCE</scope>
    <source>
        <strain evidence="5">CGMCC 1.12214</strain>
    </source>
</reference>
<dbReference type="AlphaFoldDB" id="A0A917MI21"/>
<keyword evidence="3 5" id="KW-0067">ATP-binding</keyword>
<dbReference type="GO" id="GO:0042941">
    <property type="term" value="P:D-alanine transmembrane transport"/>
    <property type="evidence" value="ECO:0007669"/>
    <property type="project" value="TreeGrafter"/>
</dbReference>
<dbReference type="EMBL" id="BMES01000002">
    <property type="protein sequence ID" value="GGH21086.1"/>
    <property type="molecule type" value="Genomic_DNA"/>
</dbReference>
<dbReference type="InterPro" id="IPR003593">
    <property type="entry name" value="AAA+_ATPase"/>
</dbReference>
<dbReference type="Pfam" id="PF00005">
    <property type="entry name" value="ABC_tran"/>
    <property type="match status" value="1"/>
</dbReference>
<comment type="caution">
    <text evidence="5">The sequence shown here is derived from an EMBL/GenBank/DDBJ whole genome shotgun (WGS) entry which is preliminary data.</text>
</comment>
<dbReference type="InterPro" id="IPR003439">
    <property type="entry name" value="ABC_transporter-like_ATP-bd"/>
</dbReference>
<dbReference type="RefSeq" id="WP_371875788.1">
    <property type="nucleotide sequence ID" value="NZ_BMES01000002.1"/>
</dbReference>
<dbReference type="GO" id="GO:0016887">
    <property type="term" value="F:ATP hydrolysis activity"/>
    <property type="evidence" value="ECO:0007669"/>
    <property type="project" value="InterPro"/>
</dbReference>
<evidence type="ECO:0000259" key="4">
    <source>
        <dbReference type="PROSITE" id="PS50893"/>
    </source>
</evidence>
<keyword evidence="1" id="KW-0813">Transport</keyword>
<evidence type="ECO:0000313" key="6">
    <source>
        <dbReference type="Proteomes" id="UP000603912"/>
    </source>
</evidence>
<accession>A0A917MI21</accession>
<dbReference type="GO" id="GO:0005886">
    <property type="term" value="C:plasma membrane"/>
    <property type="evidence" value="ECO:0007669"/>
    <property type="project" value="TreeGrafter"/>
</dbReference>
<dbReference type="InterPro" id="IPR051120">
    <property type="entry name" value="ABC_AA/LPS_Transport"/>
</dbReference>
<dbReference type="GO" id="GO:0015808">
    <property type="term" value="P:L-alanine transport"/>
    <property type="evidence" value="ECO:0007669"/>
    <property type="project" value="TreeGrafter"/>
</dbReference>
<dbReference type="Pfam" id="PF12399">
    <property type="entry name" value="BCA_ABC_TP_C"/>
    <property type="match status" value="1"/>
</dbReference>
<dbReference type="GO" id="GO:1903806">
    <property type="term" value="P:L-isoleucine import across plasma membrane"/>
    <property type="evidence" value="ECO:0007669"/>
    <property type="project" value="TreeGrafter"/>
</dbReference>
<dbReference type="CDD" id="cd03219">
    <property type="entry name" value="ABC_Mj1267_LivG_branched"/>
    <property type="match status" value="1"/>
</dbReference>
<dbReference type="GO" id="GO:1903805">
    <property type="term" value="P:L-valine import across plasma membrane"/>
    <property type="evidence" value="ECO:0007669"/>
    <property type="project" value="TreeGrafter"/>
</dbReference>
<dbReference type="GO" id="GO:0015188">
    <property type="term" value="F:L-isoleucine transmembrane transporter activity"/>
    <property type="evidence" value="ECO:0007669"/>
    <property type="project" value="TreeGrafter"/>
</dbReference>
<keyword evidence="6" id="KW-1185">Reference proteome</keyword>
<dbReference type="InterPro" id="IPR027417">
    <property type="entry name" value="P-loop_NTPase"/>
</dbReference>
<reference evidence="5" key="2">
    <citation type="submission" date="2020-09" db="EMBL/GenBank/DDBJ databases">
        <authorList>
            <person name="Sun Q."/>
            <person name="Zhou Y."/>
        </authorList>
    </citation>
    <scope>NUCLEOTIDE SEQUENCE</scope>
    <source>
        <strain evidence="5">CGMCC 1.12214</strain>
    </source>
</reference>
<dbReference type="InterPro" id="IPR032823">
    <property type="entry name" value="BCA_ABC_TP_C"/>
</dbReference>
<evidence type="ECO:0000256" key="2">
    <source>
        <dbReference type="ARBA" id="ARBA00022741"/>
    </source>
</evidence>
<evidence type="ECO:0000313" key="5">
    <source>
        <dbReference type="EMBL" id="GGH21086.1"/>
    </source>
</evidence>